<dbReference type="Proteomes" id="UP000254101">
    <property type="component" value="Unassembled WGS sequence"/>
</dbReference>
<dbReference type="Pfam" id="PF05135">
    <property type="entry name" value="Phage_connect_1"/>
    <property type="match status" value="1"/>
</dbReference>
<reference evidence="1 2" key="1">
    <citation type="submission" date="2018-07" db="EMBL/GenBank/DDBJ databases">
        <title>Erythrobacter nanhaiensis sp. nov., a novel member of the genus Erythrobacter isolated from the South China Sea.</title>
        <authorList>
            <person name="Chen X."/>
            <person name="Liu J."/>
        </authorList>
    </citation>
    <scope>NUCLEOTIDE SEQUENCE [LARGE SCALE GENOMIC DNA]</scope>
    <source>
        <strain evidence="1 2">S-5</strain>
    </source>
</reference>
<dbReference type="InterPro" id="IPR006450">
    <property type="entry name" value="Phage_HK97_gp6-like"/>
</dbReference>
<dbReference type="NCBIfam" id="TIGR02215">
    <property type="entry name" value="phage_chp_gp8"/>
    <property type="match status" value="1"/>
</dbReference>
<sequence length="193" mass="20414">MLFELGHVPMPSGYGDAILSLDACKAHLRVSHDAEDDLIRALRDAAIEYVELYCGVKLGPVTGLTWRAQALPSFASASIDLAVRPVTAVTAMEWLGDEGSEVSADPGAFRFSEAGELRPIVGGQWPSDVGCDVVVTFDAGYAEGEAPPALLSAVRLMLGHLYMNREAVVTTGAGGVVPFGVSHLCTPFRPVMI</sequence>
<dbReference type="CDD" id="cd08054">
    <property type="entry name" value="gp6"/>
    <property type="match status" value="1"/>
</dbReference>
<proteinExistence type="predicted"/>
<evidence type="ECO:0000313" key="1">
    <source>
        <dbReference type="EMBL" id="RDS77008.1"/>
    </source>
</evidence>
<dbReference type="InterPro" id="IPR021146">
    <property type="entry name" value="Phage_gp6-like_head-tail"/>
</dbReference>
<dbReference type="InterPro" id="IPR011738">
    <property type="entry name" value="Phage_CHP"/>
</dbReference>
<dbReference type="OrthoDB" id="8452228at2"/>
<evidence type="ECO:0008006" key="3">
    <source>
        <dbReference type="Google" id="ProtNLM"/>
    </source>
</evidence>
<dbReference type="Gene3D" id="1.10.3230.30">
    <property type="entry name" value="Phage gp6-like head-tail connector protein"/>
    <property type="match status" value="1"/>
</dbReference>
<protein>
    <recommendedName>
        <fullName evidence="3">Phage gp6-like head-tail connector protein</fullName>
    </recommendedName>
</protein>
<organism evidence="1 2">
    <name type="scientific">Alteriqipengyuania lutimaris</name>
    <dbReference type="NCBI Taxonomy" id="1538146"/>
    <lineage>
        <taxon>Bacteria</taxon>
        <taxon>Pseudomonadati</taxon>
        <taxon>Pseudomonadota</taxon>
        <taxon>Alphaproteobacteria</taxon>
        <taxon>Sphingomonadales</taxon>
        <taxon>Erythrobacteraceae</taxon>
        <taxon>Alteriqipengyuania</taxon>
    </lineage>
</organism>
<accession>A0A395LJ72</accession>
<gene>
    <name evidence="1" type="ORF">DL238_04880</name>
</gene>
<dbReference type="RefSeq" id="WP_115491231.1">
    <property type="nucleotide sequence ID" value="NZ_JACHWW010000001.1"/>
</dbReference>
<dbReference type="NCBIfam" id="TIGR01560">
    <property type="entry name" value="put_DNA_pack"/>
    <property type="match status" value="1"/>
</dbReference>
<keyword evidence="2" id="KW-1185">Reference proteome</keyword>
<evidence type="ECO:0000313" key="2">
    <source>
        <dbReference type="Proteomes" id="UP000254101"/>
    </source>
</evidence>
<name>A0A395LJ72_9SPHN</name>
<dbReference type="AlphaFoldDB" id="A0A395LJ72"/>
<comment type="caution">
    <text evidence="1">The sequence shown here is derived from an EMBL/GenBank/DDBJ whole genome shotgun (WGS) entry which is preliminary data.</text>
</comment>
<dbReference type="EMBL" id="QRBB01000001">
    <property type="protein sequence ID" value="RDS77008.1"/>
    <property type="molecule type" value="Genomic_DNA"/>
</dbReference>